<dbReference type="Proteomes" id="UP000663865">
    <property type="component" value="Unassembled WGS sequence"/>
</dbReference>
<feature type="non-terminal residue" evidence="1">
    <location>
        <position position="1"/>
    </location>
</feature>
<name>A0A817XQ72_9BILA</name>
<accession>A0A817XQ72</accession>
<dbReference type="AlphaFoldDB" id="A0A817XQ72"/>
<gene>
    <name evidence="1" type="ORF">KIK155_LOCUS5490</name>
</gene>
<proteinExistence type="predicted"/>
<evidence type="ECO:0000313" key="2">
    <source>
        <dbReference type="Proteomes" id="UP000663865"/>
    </source>
</evidence>
<dbReference type="EMBL" id="CAJNYV010000628">
    <property type="protein sequence ID" value="CAF3372023.1"/>
    <property type="molecule type" value="Genomic_DNA"/>
</dbReference>
<organism evidence="1 2">
    <name type="scientific">Rotaria socialis</name>
    <dbReference type="NCBI Taxonomy" id="392032"/>
    <lineage>
        <taxon>Eukaryota</taxon>
        <taxon>Metazoa</taxon>
        <taxon>Spiralia</taxon>
        <taxon>Gnathifera</taxon>
        <taxon>Rotifera</taxon>
        <taxon>Eurotatoria</taxon>
        <taxon>Bdelloidea</taxon>
        <taxon>Philodinida</taxon>
        <taxon>Philodinidae</taxon>
        <taxon>Rotaria</taxon>
    </lineage>
</organism>
<sequence>DEAVGNMKKRAREETTPIPKIYTQEIVKARISHPGIPIGLFFPTFENIDASLHRSRSKNYPSLPKSLVDLSLPDVWRLAKHEELR</sequence>
<comment type="caution">
    <text evidence="1">The sequence shown here is derived from an EMBL/GenBank/DDBJ whole genome shotgun (WGS) entry which is preliminary data.</text>
</comment>
<evidence type="ECO:0000313" key="1">
    <source>
        <dbReference type="EMBL" id="CAF3372023.1"/>
    </source>
</evidence>
<reference evidence="1" key="1">
    <citation type="submission" date="2021-02" db="EMBL/GenBank/DDBJ databases">
        <authorList>
            <person name="Nowell W R."/>
        </authorList>
    </citation>
    <scope>NUCLEOTIDE SEQUENCE</scope>
</reference>
<protein>
    <submittedName>
        <fullName evidence="1">Uncharacterized protein</fullName>
    </submittedName>
</protein>